<evidence type="ECO:0000313" key="1">
    <source>
        <dbReference type="EMBL" id="SEN94577.1"/>
    </source>
</evidence>
<dbReference type="Pfam" id="PF12096">
    <property type="entry name" value="DUF3572"/>
    <property type="match status" value="1"/>
</dbReference>
<dbReference type="Proteomes" id="UP000199054">
    <property type="component" value="Unassembled WGS sequence"/>
</dbReference>
<protein>
    <recommendedName>
        <fullName evidence="3">DUF3572 domain-containing protein</fullName>
    </recommendedName>
</protein>
<reference evidence="1 2" key="1">
    <citation type="submission" date="2016-10" db="EMBL/GenBank/DDBJ databases">
        <authorList>
            <person name="de Groot N.N."/>
        </authorList>
    </citation>
    <scope>NUCLEOTIDE SEQUENCE [LARGE SCALE GENOMIC DNA]</scope>
    <source>
        <strain evidence="1 2">DSM 8512</strain>
    </source>
</reference>
<gene>
    <name evidence="1" type="ORF">SAMN04489859_102349</name>
</gene>
<accession>A0A1H8KNY6</accession>
<name>A0A1H8KNY6_9RHOB</name>
<dbReference type="OrthoDB" id="7356934at2"/>
<evidence type="ECO:0000313" key="2">
    <source>
        <dbReference type="Proteomes" id="UP000199054"/>
    </source>
</evidence>
<dbReference type="InterPro" id="IPR021955">
    <property type="entry name" value="DUF3572"/>
</dbReference>
<proteinExistence type="predicted"/>
<dbReference type="RefSeq" id="WP_090614108.1">
    <property type="nucleotide sequence ID" value="NZ_CP067124.1"/>
</dbReference>
<sequence length="94" mass="9944">MSYAGAEALTVQALQFIASDQELVEALLAMTGLRALDLRQAAADPGFGVSLLDFLLEDDQRVLRFARSAGIAPQEVMTARTALAGPGSYGWTAD</sequence>
<organism evidence="1 2">
    <name type="scientific">Paracoccus alcaliphilus</name>
    <dbReference type="NCBI Taxonomy" id="34002"/>
    <lineage>
        <taxon>Bacteria</taxon>
        <taxon>Pseudomonadati</taxon>
        <taxon>Pseudomonadota</taxon>
        <taxon>Alphaproteobacteria</taxon>
        <taxon>Rhodobacterales</taxon>
        <taxon>Paracoccaceae</taxon>
        <taxon>Paracoccus</taxon>
    </lineage>
</organism>
<evidence type="ECO:0008006" key="3">
    <source>
        <dbReference type="Google" id="ProtNLM"/>
    </source>
</evidence>
<keyword evidence="2" id="KW-1185">Reference proteome</keyword>
<dbReference type="EMBL" id="FODE01000023">
    <property type="protein sequence ID" value="SEN94577.1"/>
    <property type="molecule type" value="Genomic_DNA"/>
</dbReference>
<dbReference type="AlphaFoldDB" id="A0A1H8KNY6"/>
<dbReference type="STRING" id="34002.SAMN04489859_102349"/>